<evidence type="ECO:0000313" key="1">
    <source>
        <dbReference type="EMBL" id="KAG8187951.1"/>
    </source>
</evidence>
<dbReference type="Proteomes" id="UP000827092">
    <property type="component" value="Unassembled WGS sequence"/>
</dbReference>
<evidence type="ECO:0008006" key="3">
    <source>
        <dbReference type="Google" id="ProtNLM"/>
    </source>
</evidence>
<proteinExistence type="predicted"/>
<keyword evidence="2" id="KW-1185">Reference proteome</keyword>
<gene>
    <name evidence="1" type="ORF">JTE90_027721</name>
</gene>
<name>A0AAV6UX74_9ARAC</name>
<dbReference type="AlphaFoldDB" id="A0AAV6UX74"/>
<accession>A0AAV6UX74</accession>
<sequence>MRACIGYKFVHCLCFFPDFLKVNHQIRQPVQVNHQIRQPVQVNHQIRKPVQVNHQIRKPKLGSKFLLTEKQQAELCSRIFGLADVGLNNYWHITAKEYLHLCGGDGFEAQFQQSNTEDWN</sequence>
<organism evidence="1 2">
    <name type="scientific">Oedothorax gibbosus</name>
    <dbReference type="NCBI Taxonomy" id="931172"/>
    <lineage>
        <taxon>Eukaryota</taxon>
        <taxon>Metazoa</taxon>
        <taxon>Ecdysozoa</taxon>
        <taxon>Arthropoda</taxon>
        <taxon>Chelicerata</taxon>
        <taxon>Arachnida</taxon>
        <taxon>Araneae</taxon>
        <taxon>Araneomorphae</taxon>
        <taxon>Entelegynae</taxon>
        <taxon>Araneoidea</taxon>
        <taxon>Linyphiidae</taxon>
        <taxon>Erigoninae</taxon>
        <taxon>Oedothorax</taxon>
    </lineage>
</organism>
<dbReference type="EMBL" id="JAFNEN010000254">
    <property type="protein sequence ID" value="KAG8187951.1"/>
    <property type="molecule type" value="Genomic_DNA"/>
</dbReference>
<reference evidence="1 2" key="1">
    <citation type="journal article" date="2022" name="Nat. Ecol. Evol.">
        <title>A masculinizing supergene underlies an exaggerated male reproductive morph in a spider.</title>
        <authorList>
            <person name="Hendrickx F."/>
            <person name="De Corte Z."/>
            <person name="Sonet G."/>
            <person name="Van Belleghem S.M."/>
            <person name="Kostlbacher S."/>
            <person name="Vangestel C."/>
        </authorList>
    </citation>
    <scope>NUCLEOTIDE SEQUENCE [LARGE SCALE GENOMIC DNA]</scope>
    <source>
        <strain evidence="1">W744_W776</strain>
    </source>
</reference>
<protein>
    <recommendedName>
        <fullName evidence="3">Transposase putative helix-turn-helix domain-containing protein</fullName>
    </recommendedName>
</protein>
<evidence type="ECO:0000313" key="2">
    <source>
        <dbReference type="Proteomes" id="UP000827092"/>
    </source>
</evidence>
<comment type="caution">
    <text evidence="1">The sequence shown here is derived from an EMBL/GenBank/DDBJ whole genome shotgun (WGS) entry which is preliminary data.</text>
</comment>